<proteinExistence type="predicted"/>
<sequence length="118" mass="11912">MAALPTVASAPSTSPPASNATTNAAAAAFGGRGSRLSRIARRSGAATSLTTGTPAASTVTNEKAMPSPDNEGDSKEQQVAPKSTAAAARAGKWSALRREILPSPALMTVSEKVQHIIE</sequence>
<name>A0A9W7CJE9_9STRA</name>
<protein>
    <submittedName>
        <fullName evidence="2">Unnamed protein product</fullName>
    </submittedName>
</protein>
<dbReference type="EMBL" id="BSXW01000975">
    <property type="protein sequence ID" value="GMF32311.1"/>
    <property type="molecule type" value="Genomic_DNA"/>
</dbReference>
<accession>A0A9W7CJE9</accession>
<evidence type="ECO:0000313" key="2">
    <source>
        <dbReference type="EMBL" id="GMF32311.1"/>
    </source>
</evidence>
<feature type="region of interest" description="Disordered" evidence="1">
    <location>
        <begin position="1"/>
        <end position="87"/>
    </location>
</feature>
<dbReference type="Proteomes" id="UP001165083">
    <property type="component" value="Unassembled WGS sequence"/>
</dbReference>
<feature type="compositionally biased region" description="Polar residues" evidence="1">
    <location>
        <begin position="45"/>
        <end position="61"/>
    </location>
</feature>
<evidence type="ECO:0000313" key="3">
    <source>
        <dbReference type="Proteomes" id="UP001165083"/>
    </source>
</evidence>
<comment type="caution">
    <text evidence="2">The sequence shown here is derived from an EMBL/GenBank/DDBJ whole genome shotgun (WGS) entry which is preliminary data.</text>
</comment>
<evidence type="ECO:0000256" key="1">
    <source>
        <dbReference type="SAM" id="MobiDB-lite"/>
    </source>
</evidence>
<dbReference type="OrthoDB" id="111966at2759"/>
<reference evidence="2" key="1">
    <citation type="submission" date="2023-04" db="EMBL/GenBank/DDBJ databases">
        <title>Phytophthora lilii NBRC 32176.</title>
        <authorList>
            <person name="Ichikawa N."/>
            <person name="Sato H."/>
            <person name="Tonouchi N."/>
        </authorList>
    </citation>
    <scope>NUCLEOTIDE SEQUENCE</scope>
    <source>
        <strain evidence="2">NBRC 32176</strain>
    </source>
</reference>
<gene>
    <name evidence="2" type="ORF">Plil01_001382300</name>
</gene>
<organism evidence="2 3">
    <name type="scientific">Phytophthora lilii</name>
    <dbReference type="NCBI Taxonomy" id="2077276"/>
    <lineage>
        <taxon>Eukaryota</taxon>
        <taxon>Sar</taxon>
        <taxon>Stramenopiles</taxon>
        <taxon>Oomycota</taxon>
        <taxon>Peronosporomycetes</taxon>
        <taxon>Peronosporales</taxon>
        <taxon>Peronosporaceae</taxon>
        <taxon>Phytophthora</taxon>
    </lineage>
</organism>
<dbReference type="AlphaFoldDB" id="A0A9W7CJE9"/>
<feature type="compositionally biased region" description="Low complexity" evidence="1">
    <location>
        <begin position="1"/>
        <end position="28"/>
    </location>
</feature>
<keyword evidence="3" id="KW-1185">Reference proteome</keyword>